<dbReference type="EMBL" id="CAJFCJ010000024">
    <property type="protein sequence ID" value="CAD5125075.1"/>
    <property type="molecule type" value="Genomic_DNA"/>
</dbReference>
<dbReference type="OrthoDB" id="10070270at2759"/>
<evidence type="ECO:0000259" key="1">
    <source>
        <dbReference type="Pfam" id="PF25794"/>
    </source>
</evidence>
<dbReference type="GO" id="GO:0030544">
    <property type="term" value="F:Hsp70 protein binding"/>
    <property type="evidence" value="ECO:0007669"/>
    <property type="project" value="TreeGrafter"/>
</dbReference>
<accession>A0A7I8WAB6</accession>
<keyword evidence="3" id="KW-1185">Reference proteome</keyword>
<gene>
    <name evidence="2" type="ORF">DGYR_LOCUS12518</name>
</gene>
<organism evidence="2 3">
    <name type="scientific">Dimorphilus gyrociliatus</name>
    <dbReference type="NCBI Taxonomy" id="2664684"/>
    <lineage>
        <taxon>Eukaryota</taxon>
        <taxon>Metazoa</taxon>
        <taxon>Spiralia</taxon>
        <taxon>Lophotrochozoa</taxon>
        <taxon>Annelida</taxon>
        <taxon>Polychaeta</taxon>
        <taxon>Polychaeta incertae sedis</taxon>
        <taxon>Dinophilidae</taxon>
        <taxon>Dimorphilus</taxon>
    </lineage>
</organism>
<feature type="domain" description="Sacsin/Nov" evidence="1">
    <location>
        <begin position="14"/>
        <end position="241"/>
    </location>
</feature>
<protein>
    <submittedName>
        <fullName evidence="2">DgyrCDS13317</fullName>
    </submittedName>
</protein>
<dbReference type="Proteomes" id="UP000549394">
    <property type="component" value="Unassembled WGS sequence"/>
</dbReference>
<evidence type="ECO:0000313" key="2">
    <source>
        <dbReference type="EMBL" id="CAD5125075.1"/>
    </source>
</evidence>
<dbReference type="Gene3D" id="3.30.565.10">
    <property type="entry name" value="Histidine kinase-like ATPase, C-terminal domain"/>
    <property type="match status" value="3"/>
</dbReference>
<dbReference type="InterPro" id="IPR058210">
    <property type="entry name" value="SACS/Nov_dom"/>
</dbReference>
<dbReference type="PANTHER" id="PTHR15600:SF42">
    <property type="entry name" value="SACSIN"/>
    <property type="match status" value="1"/>
</dbReference>
<dbReference type="SUPFAM" id="SSF81593">
    <property type="entry name" value="Nucleotidyltransferase substrate binding subunit/domain"/>
    <property type="match status" value="1"/>
</dbReference>
<dbReference type="PANTHER" id="PTHR15600">
    <property type="entry name" value="SACSIN"/>
    <property type="match status" value="1"/>
</dbReference>
<dbReference type="SUPFAM" id="SSF55874">
    <property type="entry name" value="ATPase domain of HSP90 chaperone/DNA topoisomerase II/histidine kinase"/>
    <property type="match status" value="3"/>
</dbReference>
<dbReference type="InterPro" id="IPR036890">
    <property type="entry name" value="HATPase_C_sf"/>
</dbReference>
<proteinExistence type="predicted"/>
<dbReference type="Gene3D" id="1.20.120.330">
    <property type="entry name" value="Nucleotidyltransferases domain 2"/>
    <property type="match status" value="1"/>
</dbReference>
<sequence>MEKRFGKKFLRPTILDEIHKIFQKYPYDGGILKEMIQNAEDAGAKNVSFIFDCRTFDKKSSYETNEQASLQQLRSIVSFNDARVTAEDWKGIQSVGLSNKDKKAYKVGRFGLGMKSLFHLTDCIQIISGEDVLYLDPSCKYFKDEIHHYDLSEMLSKCPEKKRELEEASKLVADYDTRYNEDYPFTMFRLPLRNQPSDVSDRVLSDSDIIELFDQFIEDGSNNLLFLKYLQSIRLYRLSDSGSALLCSIEITLTENIQRQRLIYRESLENSKPFQICYDSCFIIQNGTTRKVERYLVVVQQNFDNSDIKTLSNKLHYQPCVGLAVPLDHSLLGEGSLFTFLPCSTNIAYPIHIHGYFALNDSRSGLKFSKIMNDDDSKWNILMLKHLLPKVYNQLFTSLSEYKSVDKIIEFFPPSSSNDPLWLISSNEIISNLLSCKFISGSLKKTTPINTKFIIDDEYAQFKIEILKASNENFVVLNKETLQTLRTFFKGHFVCEVQIKEVILQLQARNCWKNFISAKTKIGILEYLLDLNLDVSNLELLPVKDSKSNVSFSTFKRHIFYNYIYYPSNNLDVILNGVGIDFIAANSLTEKCKRLIEDMALKQNYQLRNMDISKFLSYVEHMEEEFQDHSWLELFINYILKERLSIVTGKFDNLPVIRLTTNGKDFKSYAVKNLPAIFDEAIERRVDKNILQAFGIILVKSVSKISIPFLNIRKSNNNPIIFNNVCERLFQNLFSSDFVNTGQHLSNLFGKMNNPKASDVLNYLSSNVKSIQALSAKIQVQWEGLKIFPQYERDIYVSSTLTNQFIECVPFPTKVDLIKKCDEVETLKHVFGLEEISIPMLLFLKVIPSIPDKYNTKEIVEIIQYAFQNYQANAVKKYIINRRIFPAANFTCKLLDELYSFDVSFPCKLREEATLSNYFLHPNLREFEEILSEIGLKSTLSEELLIKLFQYVVRNNDFALSKSLQNYIIKKNISINSELKWISDIEIHPENYPNGINWFGGKKCLYDRHSVFSDNHSLLVGGVKPVIPDKLYHLLNCDSTLSFDIVNKQFQVLQLQIRQLRGKNMEKAENIIKILYKQINASNDWVSEFKDQQCAWTGKEFVHPTKFIINNGNIQLEPYRFYIPNNFVEFKEFYLKCDAKEDLDCINVLIDISKNPPSSCKNGIRICSDILNSIQDTNSYELKDIMIPVETTDSCTFSMKPLSRCTQAAISNFTGVDDDCYIIEFDENRFSYILHNQLRLSEDTKNILDIRSMNESLLEFEDWTQSEDLCRRLKQLISEYKDGIGPIKELIQNADDARATTVKIMFDERSSSIKDESKYFIGPSVWVYNDGLFSESDFDAVKSINSGHKELKKSTIGKFGIGFNSVYHYTETPSFISGNNYVRFDPHAQYSGSLSKKQRGGYRIKLDESKLKPLKRLLSPFEGIFGCKVPSQCRFDGTLFRLQLRSREQAFQSLISKISYDSENIEELIQIVLNFSSDLLLFTQCICEFQMFHINASGGIKEIINMKKTLGNALNTKALQIEKIPKCLREKTNYIEVIQHANVLLDNYDSQTVVLINIDKKVGSAFKYLNKGEGDESYQWIIGQNKITNVLPELEERGSVAIGGVAICLSENVSYDNSLYCFLPLPISTDLPFHLNGSFATSHDRRNIIRNTKGDRHVIEHEWNKLLFERVIPLALKDTFSAIKTIIINGESCRWYELFPTLNVYTDHFIEKLIRIFYREMIKSSDGWFIFQMNWYEPNDIRFLSEELYKLEELTNIDLDTIAFDLFELPFPKLPMSLRNTIEKCEEEYFMNRVIDTKTFYSSLVENSDSINSKHFDLIIKSGLEQFPSTISDILERSKCIRTKPNGILKLPKEVVLENSELSPLFDFEENRFCDWDKEDVESVKTELSAIGIISTKLSVEQIIERCKVFEENRKDPDFINRGHLICSVIHKTHSSGTIITNEQLNKLKNISFIPIKVKSEKWELDWHDDGCTYLYSSKAIRKCDFRLIAFVKPALSNQVPLRLPQLLNIEEASVEEVLENVNILQNCKISEQVKTIYNEIITFLSKKDFNSQDFPLLVHHNNGFKFEKDHSKCYRTGIFTNLEPFMFECVRNSNAIKFLNILHVKQEPSFNDFIQILSEIKKKSDESCTSICDDEVNMIISILNGLIADKTNLKNFLMNNDNHIFVPSTNNVLLSHRDLCFCNIDWIDKSELQVCHEKISINLAKKLEIPSNQDKFFSSKSIGIGEEFGQSEDLLSRIRTLLRAYPNDGTIIREIIQNADDAGATEIQFILDANKYGDEKIFGDSWKPLQKCPALLVYNNGKFRKEDFDGIQRLGEGSKKDDVTKVGEFGVGFNCVYHLTDVPIIVANHEERGPVFCVFDPHRSYFPKAENFLKPGRMISLKDMNSYSDVLQTLPQEFDLENGVLFRFPLRDNKMANRSKLSDRPLRFKEAEKILEDHFHKTVKESLFFLNNIQKIVFKKKIGDSYENISCISTSREPFSKKSQQTNFTQEVYNNDRFDPLSLCYYLKISDSKKYEKWLIYRSFGFREIDNLPSDLSNEKFNPEAGVALPIKLETSEGIKKKIFCHLPLPIESHMPVHINGRFYLDHENRRAIRKNEDSDNAIEVRWNLYVFNKLIGYCYARIIEKLKILVTEKELTFNNFYSFFPKLHKEDTFIKGVCEGCMSYLKKSKIFAFESSNSAIEWLSYNEHNKNYLLYFQFDRKSVVNILKDIGMKITEVPTTLKEEFAAGHMDIYEVNETEVVKFLLSKYHCFGKLPLHITETPFMKVQRLESVIKFIDTEFESKHNNQKKCDSKNDDLERLPLFLNEEDELDVFDPYNLIIATEYTLLFQNMKENVVNKKIIKTSLIYKLKKTGVVREATTDLLAQYIVDNIPEELDKSKQIVEYHEKYEEYIANFWKWAKDQHKGSLVAITAILQQFSNYSLLPCKSSDKIYIIPLKYHKAICSENNDMITKLNIFQRDNNKVEFNQYIPDLIYTKNDNISDFILCLTLYDGDILPKLNYQNLEKEELRKIFRWVLEIEKDADNTKLLHLPVFETIGGKYTSLFEKHIYTLKTCAYLDFTNENSWKPNDIHILDYKVYKTSNIWNNLLKYKAKLVSPLFFFEKYILKKFPDLEIEEQIKHLRNLSTCLKLEQEINEAKYYTESLKSIEFVQCLDEKYRKPSDTFSMNMSKLADKFDFKRIPIYKKILSETDSHYYNSLNCLEELLIDLGMKEIISSDICLGFCEIASKNPEQQYDVQILQFLFYSDISEWPASQLDKVINYPFIYPAKVKNEYEKLSKCTKTLISINNSYLNTKEAKYALFWTAFPMLPYIDTISIENFPKFKTLNVKTKVSITDLIEHLKNLNVILREKIENDCDKVKMIFEIYGYIFKYLSEVKESKEDVKNILRVPIPDDDNNAIIDMIKIQNLYEDKDNYNIPGYFCKRPEYLFPHQSLLYEMGLVKKVEPQILCNIMSEIYEYTNQGNVPLNEKNLHAAKSAIKYLQFIIQNRKIDQIESQLYLITRDENGKYFLKPSQELYFIDIEIHKQLEAKLINYKIIVCFDLNLSKAFFGRWNKKFLPKNISELVEETIESFNECSSNCSSVGDFWKDRLRSLLLKTALTSILCQIGVESTKEKYLKRLSNIEIKLVSNLIISLRFAAKKHKKSHSYFIDNRNEQIVIYLNVDFKNEVLKIDFREQAKQLAKYILFDLKVDEERVVHVFFDCLYTQNVNDIQKILEENGFSLQYCNEYDSLSCRILLEGEILELFFLRSEFQKNEVVVFQETTSLSRFLPKNASDEKYEAIFYVSQVIEIFSTDKDNIWNNEYIIEYQPQKHIKVKGYELFYIKTDTNKEIIDNYVKNSEKESVEKDLLLLKLFDTEVQKKCIIETFFNWLEEKHNDNYKAKCAKMKTVIHEIVKLNFTQEVIEFIEEKLEITAKERIKAHQTFQSKIELLSKNQGFNNSHSCLFYRSCEEPSPLSAKQYIQLAKEDLQAVPNDYAYDHIASRWALYKCHQACEKALKSLRFLNSSDNSHSHSLSALMPFDVPDDIREAVNTVTRFICDPSSLRYSLRNNSETVETILLIEKKIRIVVDYAQEKIKNFK</sequence>
<reference evidence="2 3" key="1">
    <citation type="submission" date="2020-08" db="EMBL/GenBank/DDBJ databases">
        <authorList>
            <person name="Hejnol A."/>
        </authorList>
    </citation>
    <scope>NUCLEOTIDE SEQUENCE [LARGE SCALE GENOMIC DNA]</scope>
</reference>
<name>A0A7I8WAB6_9ANNE</name>
<dbReference type="InterPro" id="IPR052972">
    <property type="entry name" value="Sacsin_chaperone_reg"/>
</dbReference>
<feature type="domain" description="Sacsin/Nov" evidence="1">
    <location>
        <begin position="1267"/>
        <end position="1497"/>
    </location>
</feature>
<dbReference type="NCBIfam" id="NF047352">
    <property type="entry name" value="P_loop_sacsin"/>
    <property type="match status" value="3"/>
</dbReference>
<dbReference type="Pfam" id="PF25794">
    <property type="entry name" value="SACS"/>
    <property type="match status" value="3"/>
</dbReference>
<comment type="caution">
    <text evidence="2">The sequence shown here is derived from an EMBL/GenBank/DDBJ whole genome shotgun (WGS) entry which is preliminary data.</text>
</comment>
<feature type="domain" description="Sacsin/Nov" evidence="1">
    <location>
        <begin position="2233"/>
        <end position="2461"/>
    </location>
</feature>
<evidence type="ECO:0000313" key="3">
    <source>
        <dbReference type="Proteomes" id="UP000549394"/>
    </source>
</evidence>